<organism evidence="1 2">
    <name type="scientific">Corynebacterium felinum</name>
    <dbReference type="NCBI Taxonomy" id="131318"/>
    <lineage>
        <taxon>Bacteria</taxon>
        <taxon>Bacillati</taxon>
        <taxon>Actinomycetota</taxon>
        <taxon>Actinomycetes</taxon>
        <taxon>Mycobacteriales</taxon>
        <taxon>Corynebacteriaceae</taxon>
        <taxon>Corynebacterium</taxon>
    </lineage>
</organism>
<accession>A0ABU2B8W0</accession>
<evidence type="ECO:0000313" key="2">
    <source>
        <dbReference type="Proteomes" id="UP001183619"/>
    </source>
</evidence>
<protein>
    <submittedName>
        <fullName evidence="1">Uncharacterized protein</fullName>
    </submittedName>
</protein>
<dbReference type="EMBL" id="JAVDYF010000001">
    <property type="protein sequence ID" value="MDR7355052.1"/>
    <property type="molecule type" value="Genomic_DNA"/>
</dbReference>
<evidence type="ECO:0000313" key="1">
    <source>
        <dbReference type="EMBL" id="MDR7355052.1"/>
    </source>
</evidence>
<keyword evidence="2" id="KW-1185">Reference proteome</keyword>
<dbReference type="Proteomes" id="UP001183619">
    <property type="component" value="Unassembled WGS sequence"/>
</dbReference>
<reference evidence="1 2" key="1">
    <citation type="submission" date="2023-07" db="EMBL/GenBank/DDBJ databases">
        <title>Sequencing the genomes of 1000 actinobacteria strains.</title>
        <authorList>
            <person name="Klenk H.-P."/>
        </authorList>
    </citation>
    <scope>NUCLEOTIDE SEQUENCE [LARGE SCALE GENOMIC DNA]</scope>
    <source>
        <strain evidence="1 2">DSM 44508</strain>
    </source>
</reference>
<comment type="caution">
    <text evidence="1">The sequence shown here is derived from an EMBL/GenBank/DDBJ whole genome shotgun (WGS) entry which is preliminary data.</text>
</comment>
<gene>
    <name evidence="1" type="ORF">J2S37_001590</name>
</gene>
<sequence length="68" mass="7710">MVLHFRLDRNHFVIFRNVTLAGSQTGGNLIDEKCFISLLHASALHILEKVHANRGNSKNWQVIKVDVS</sequence>
<proteinExistence type="predicted"/>
<name>A0ABU2B8W0_9CORY</name>